<dbReference type="SUPFAM" id="SSF57277">
    <property type="entry name" value="Granulin repeat"/>
    <property type="match status" value="1"/>
</dbReference>
<dbReference type="EMBL" id="JBDFQZ010000007">
    <property type="protein sequence ID" value="KAK9706794.1"/>
    <property type="molecule type" value="Genomic_DNA"/>
</dbReference>
<dbReference type="GO" id="GO:0008234">
    <property type="term" value="F:cysteine-type peptidase activity"/>
    <property type="evidence" value="ECO:0007669"/>
    <property type="project" value="UniProtKB-KW"/>
</dbReference>
<comment type="similarity">
    <text evidence="1">Belongs to the peptidase C1 family.</text>
</comment>
<dbReference type="FunFam" id="3.90.70.10:FF:000177">
    <property type="entry name" value="Cysteine proteinase RD21A"/>
    <property type="match status" value="1"/>
</dbReference>
<evidence type="ECO:0000313" key="9">
    <source>
        <dbReference type="EMBL" id="KAK9706794.1"/>
    </source>
</evidence>
<dbReference type="InterPro" id="IPR025661">
    <property type="entry name" value="Pept_asp_AS"/>
</dbReference>
<keyword evidence="2" id="KW-0788">Thiol protease</keyword>
<dbReference type="InterPro" id="IPR039417">
    <property type="entry name" value="Peptidase_C1A_papain-like"/>
</dbReference>
<feature type="domain" description="Peptidase C1A papain C-terminal" evidence="7">
    <location>
        <begin position="127"/>
        <end position="343"/>
    </location>
</feature>
<keyword evidence="2" id="KW-0378">Hydrolase</keyword>
<feature type="chain" id="PRO_5043318051" evidence="5">
    <location>
        <begin position="27"/>
        <end position="484"/>
    </location>
</feature>
<dbReference type="CDD" id="cd02248">
    <property type="entry name" value="Peptidase_C1A"/>
    <property type="match status" value="1"/>
</dbReference>
<dbReference type="InterPro" id="IPR037277">
    <property type="entry name" value="Granulin_sf"/>
</dbReference>
<dbReference type="InterPro" id="IPR013128">
    <property type="entry name" value="Peptidase_C1A"/>
</dbReference>
<dbReference type="InterPro" id="IPR000668">
    <property type="entry name" value="Peptidase_C1A_C"/>
</dbReference>
<proteinExistence type="inferred from homology"/>
<dbReference type="Gene3D" id="2.10.25.160">
    <property type="entry name" value="Granulin"/>
    <property type="match status" value="1"/>
</dbReference>
<dbReference type="InterPro" id="IPR038765">
    <property type="entry name" value="Papain-like_cys_pep_sf"/>
</dbReference>
<gene>
    <name evidence="9" type="ORF">RND81_07G151800</name>
</gene>
<feature type="domain" description="Cathepsin propeptide inhibitor" evidence="8">
    <location>
        <begin position="45"/>
        <end position="97"/>
    </location>
</feature>
<evidence type="ECO:0000259" key="8">
    <source>
        <dbReference type="SMART" id="SM00848"/>
    </source>
</evidence>
<evidence type="ECO:0000259" key="6">
    <source>
        <dbReference type="SMART" id="SM00277"/>
    </source>
</evidence>
<dbReference type="PANTHER" id="PTHR12411">
    <property type="entry name" value="CYSTEINE PROTEASE FAMILY C1-RELATED"/>
    <property type="match status" value="1"/>
</dbReference>
<evidence type="ECO:0000259" key="7">
    <source>
        <dbReference type="SMART" id="SM00645"/>
    </source>
</evidence>
<feature type="region of interest" description="Disordered" evidence="4">
    <location>
        <begin position="345"/>
        <end position="370"/>
    </location>
</feature>
<dbReference type="InterPro" id="IPR025660">
    <property type="entry name" value="Pept_his_AS"/>
</dbReference>
<dbReference type="Gene3D" id="3.90.70.10">
    <property type="entry name" value="Cysteine proteinases"/>
    <property type="match status" value="1"/>
</dbReference>
<sequence>MDIRKPENLSLLFISIFSLILRPSISWTGNEPGIMRSVNRVNDLFQRWRETHDKTYDHGEETQKRFENFRRNLNYVVESNSNRVGLNRFANLSNEEFRGMYFGKAKRPVRFSEPEVLRFGSTGTCDAPLVVDWREKGVVTEVKDQGVCESSWAFSSIGALEGINAINNEELISFSEQALIDCDETNNGCDGGYKEYAFEWVINNGGIYTQADYPNTGVHGTCNANKVPNNGIYVHGYEKVEESESALLCATVNQPISVGVHGSSLDFQLYTGGVYDGACSSNPDDIDHSVLIVGYGSEGDKDYWIVKNSWGVDWGMNGYMYIRRNTSLPYGVCAINSQASFPTQTFSAMSPSSAPPSVSPPSPSPPPPPPPPSPHHCGEYSYCNSGQTCCCLYEFYGFCMIHGCCDYVDGVCCSGTDYCCPREYPICDPDEGFCLKVIFYLLISFHFFLTVSNKYSAFVEIRRLPWCARKEEESGKTQVASAKA</sequence>
<organism evidence="9 10">
    <name type="scientific">Saponaria officinalis</name>
    <name type="common">Common soapwort</name>
    <name type="synonym">Lychnis saponaria</name>
    <dbReference type="NCBI Taxonomy" id="3572"/>
    <lineage>
        <taxon>Eukaryota</taxon>
        <taxon>Viridiplantae</taxon>
        <taxon>Streptophyta</taxon>
        <taxon>Embryophyta</taxon>
        <taxon>Tracheophyta</taxon>
        <taxon>Spermatophyta</taxon>
        <taxon>Magnoliopsida</taxon>
        <taxon>eudicotyledons</taxon>
        <taxon>Gunneridae</taxon>
        <taxon>Pentapetalae</taxon>
        <taxon>Caryophyllales</taxon>
        <taxon>Caryophyllaceae</taxon>
        <taxon>Caryophylleae</taxon>
        <taxon>Saponaria</taxon>
    </lineage>
</organism>
<dbReference type="Pfam" id="PF00112">
    <property type="entry name" value="Peptidase_C1"/>
    <property type="match status" value="1"/>
</dbReference>
<dbReference type="GO" id="GO:0006508">
    <property type="term" value="P:proteolysis"/>
    <property type="evidence" value="ECO:0007669"/>
    <property type="project" value="InterPro"/>
</dbReference>
<dbReference type="SMART" id="SM00645">
    <property type="entry name" value="Pept_C1"/>
    <property type="match status" value="1"/>
</dbReference>
<dbReference type="AlphaFoldDB" id="A0AAW1JNN4"/>
<evidence type="ECO:0000313" key="10">
    <source>
        <dbReference type="Proteomes" id="UP001443914"/>
    </source>
</evidence>
<protein>
    <submittedName>
        <fullName evidence="9">Uncharacterized protein</fullName>
    </submittedName>
</protein>
<keyword evidence="2" id="KW-0645">Protease</keyword>
<evidence type="ECO:0000256" key="3">
    <source>
        <dbReference type="ARBA" id="ARBA00023157"/>
    </source>
</evidence>
<keyword evidence="3" id="KW-1015">Disulfide bond</keyword>
<keyword evidence="10" id="KW-1185">Reference proteome</keyword>
<dbReference type="Proteomes" id="UP001443914">
    <property type="component" value="Unassembled WGS sequence"/>
</dbReference>
<accession>A0AAW1JNN4</accession>
<dbReference type="SUPFAM" id="SSF54001">
    <property type="entry name" value="Cysteine proteinases"/>
    <property type="match status" value="1"/>
</dbReference>
<feature type="signal peptide" evidence="5">
    <location>
        <begin position="1"/>
        <end position="26"/>
    </location>
</feature>
<dbReference type="PROSITE" id="PS00639">
    <property type="entry name" value="THIOL_PROTEASE_HIS"/>
    <property type="match status" value="1"/>
</dbReference>
<dbReference type="InterPro" id="IPR000118">
    <property type="entry name" value="Granulin"/>
</dbReference>
<evidence type="ECO:0000256" key="1">
    <source>
        <dbReference type="ARBA" id="ARBA00008455"/>
    </source>
</evidence>
<evidence type="ECO:0000256" key="4">
    <source>
        <dbReference type="SAM" id="MobiDB-lite"/>
    </source>
</evidence>
<dbReference type="SMART" id="SM00848">
    <property type="entry name" value="Inhibitor_I29"/>
    <property type="match status" value="1"/>
</dbReference>
<comment type="caution">
    <text evidence="9">The sequence shown here is derived from an EMBL/GenBank/DDBJ whole genome shotgun (WGS) entry which is preliminary data.</text>
</comment>
<keyword evidence="5" id="KW-0732">Signal</keyword>
<dbReference type="PROSITE" id="PS00640">
    <property type="entry name" value="THIOL_PROTEASE_ASN"/>
    <property type="match status" value="1"/>
</dbReference>
<dbReference type="SMART" id="SM00277">
    <property type="entry name" value="GRAN"/>
    <property type="match status" value="1"/>
</dbReference>
<dbReference type="Pfam" id="PF00396">
    <property type="entry name" value="Granulin"/>
    <property type="match status" value="1"/>
</dbReference>
<dbReference type="Pfam" id="PF08246">
    <property type="entry name" value="Inhibitor_I29"/>
    <property type="match status" value="1"/>
</dbReference>
<feature type="domain" description="Granulins" evidence="6">
    <location>
        <begin position="377"/>
        <end position="434"/>
    </location>
</feature>
<dbReference type="InterPro" id="IPR013201">
    <property type="entry name" value="Prot_inhib_I29"/>
</dbReference>
<name>A0AAW1JNN4_SAPOF</name>
<dbReference type="PRINTS" id="PR00705">
    <property type="entry name" value="PAPAIN"/>
</dbReference>
<evidence type="ECO:0000256" key="5">
    <source>
        <dbReference type="SAM" id="SignalP"/>
    </source>
</evidence>
<evidence type="ECO:0000256" key="2">
    <source>
        <dbReference type="ARBA" id="ARBA00022807"/>
    </source>
</evidence>
<reference evidence="9" key="1">
    <citation type="submission" date="2024-03" db="EMBL/GenBank/DDBJ databases">
        <title>WGS assembly of Saponaria officinalis var. Norfolk2.</title>
        <authorList>
            <person name="Jenkins J."/>
            <person name="Shu S."/>
            <person name="Grimwood J."/>
            <person name="Barry K."/>
            <person name="Goodstein D."/>
            <person name="Schmutz J."/>
            <person name="Leebens-Mack J."/>
            <person name="Osbourn A."/>
        </authorList>
    </citation>
    <scope>NUCLEOTIDE SEQUENCE [LARGE SCALE GENOMIC DNA]</scope>
    <source>
        <strain evidence="9">JIC</strain>
    </source>
</reference>
<feature type="compositionally biased region" description="Pro residues" evidence="4">
    <location>
        <begin position="353"/>
        <end position="370"/>
    </location>
</feature>